<evidence type="ECO:0000313" key="1">
    <source>
        <dbReference type="EMBL" id="CAG8469992.1"/>
    </source>
</evidence>
<accession>A0ACA9KEW5</accession>
<dbReference type="EMBL" id="CAJVPU010001058">
    <property type="protein sequence ID" value="CAG8469992.1"/>
    <property type="molecule type" value="Genomic_DNA"/>
</dbReference>
<proteinExistence type="predicted"/>
<name>A0ACA9KEW5_9GLOM</name>
<gene>
    <name evidence="1" type="ORF">DHETER_LOCUS1668</name>
</gene>
<dbReference type="Proteomes" id="UP000789702">
    <property type="component" value="Unassembled WGS sequence"/>
</dbReference>
<keyword evidence="2" id="KW-1185">Reference proteome</keyword>
<comment type="caution">
    <text evidence="1">The sequence shown here is derived from an EMBL/GenBank/DDBJ whole genome shotgun (WGS) entry which is preliminary data.</text>
</comment>
<evidence type="ECO:0000313" key="2">
    <source>
        <dbReference type="Proteomes" id="UP000789702"/>
    </source>
</evidence>
<sequence length="101" mass="11481">MVSDINPLLSKSRLLEEGNKRWHEIKKNEHDTSFSFRKNLSKPSTTLDKSASVSCLLSSFYKYKIPSNATAQKAAYKKIKDAKSKVIEIVFLFNLATDINI</sequence>
<protein>
    <submittedName>
        <fullName evidence="1">9196_t:CDS:1</fullName>
    </submittedName>
</protein>
<feature type="non-terminal residue" evidence="1">
    <location>
        <position position="1"/>
    </location>
</feature>
<reference evidence="1" key="1">
    <citation type="submission" date="2021-06" db="EMBL/GenBank/DDBJ databases">
        <authorList>
            <person name="Kallberg Y."/>
            <person name="Tangrot J."/>
            <person name="Rosling A."/>
        </authorList>
    </citation>
    <scope>NUCLEOTIDE SEQUENCE</scope>
    <source>
        <strain evidence="1">IL203A</strain>
    </source>
</reference>
<organism evidence="1 2">
    <name type="scientific">Dentiscutata heterogama</name>
    <dbReference type="NCBI Taxonomy" id="1316150"/>
    <lineage>
        <taxon>Eukaryota</taxon>
        <taxon>Fungi</taxon>
        <taxon>Fungi incertae sedis</taxon>
        <taxon>Mucoromycota</taxon>
        <taxon>Glomeromycotina</taxon>
        <taxon>Glomeromycetes</taxon>
        <taxon>Diversisporales</taxon>
        <taxon>Gigasporaceae</taxon>
        <taxon>Dentiscutata</taxon>
    </lineage>
</organism>